<dbReference type="SUPFAM" id="SSF53474">
    <property type="entry name" value="alpha/beta-Hydrolases"/>
    <property type="match status" value="1"/>
</dbReference>
<evidence type="ECO:0000313" key="3">
    <source>
        <dbReference type="Proteomes" id="UP001144205"/>
    </source>
</evidence>
<organism evidence="2 3">
    <name type="scientific">Sinisalibacter aestuarii</name>
    <dbReference type="NCBI Taxonomy" id="2949426"/>
    <lineage>
        <taxon>Bacteria</taxon>
        <taxon>Pseudomonadati</taxon>
        <taxon>Pseudomonadota</taxon>
        <taxon>Alphaproteobacteria</taxon>
        <taxon>Rhodobacterales</taxon>
        <taxon>Roseobacteraceae</taxon>
        <taxon>Sinisalibacter</taxon>
    </lineage>
</organism>
<comment type="caution">
    <text evidence="2">The sequence shown here is derived from an EMBL/GenBank/DDBJ whole genome shotgun (WGS) entry which is preliminary data.</text>
</comment>
<proteinExistence type="predicted"/>
<evidence type="ECO:0000313" key="2">
    <source>
        <dbReference type="EMBL" id="GKY89613.1"/>
    </source>
</evidence>
<keyword evidence="3" id="KW-1185">Reference proteome</keyword>
<dbReference type="GO" id="GO:0004601">
    <property type="term" value="F:peroxidase activity"/>
    <property type="evidence" value="ECO:0007669"/>
    <property type="project" value="UniProtKB-KW"/>
</dbReference>
<evidence type="ECO:0000259" key="1">
    <source>
        <dbReference type="Pfam" id="PF12697"/>
    </source>
</evidence>
<feature type="domain" description="AB hydrolase-1" evidence="1">
    <location>
        <begin position="36"/>
        <end position="280"/>
    </location>
</feature>
<dbReference type="EMBL" id="BROH01000013">
    <property type="protein sequence ID" value="GKY89613.1"/>
    <property type="molecule type" value="Genomic_DNA"/>
</dbReference>
<dbReference type="Proteomes" id="UP001144205">
    <property type="component" value="Unassembled WGS sequence"/>
</dbReference>
<dbReference type="InterPro" id="IPR050228">
    <property type="entry name" value="Carboxylesterase_BioH"/>
</dbReference>
<dbReference type="Pfam" id="PF12697">
    <property type="entry name" value="Abhydrolase_6"/>
    <property type="match status" value="1"/>
</dbReference>
<accession>A0ABQ5LY94</accession>
<dbReference type="PANTHER" id="PTHR43194:SF2">
    <property type="entry name" value="PEROXISOMAL MEMBRANE PROTEIN LPX1"/>
    <property type="match status" value="1"/>
</dbReference>
<dbReference type="InterPro" id="IPR000073">
    <property type="entry name" value="AB_hydrolase_1"/>
</dbReference>
<gene>
    <name evidence="2" type="primary">bpoA</name>
    <name evidence="2" type="ORF">STA1M1_34820</name>
</gene>
<dbReference type="PANTHER" id="PTHR43194">
    <property type="entry name" value="HYDROLASE ALPHA/BETA FOLD FAMILY"/>
    <property type="match status" value="1"/>
</dbReference>
<keyword evidence="2" id="KW-0575">Peroxidase</keyword>
<name>A0ABQ5LY94_9RHOB</name>
<dbReference type="Gene3D" id="3.40.50.1820">
    <property type="entry name" value="alpha/beta hydrolase"/>
    <property type="match status" value="1"/>
</dbReference>
<dbReference type="RefSeq" id="WP_281843637.1">
    <property type="nucleotide sequence ID" value="NZ_BROH01000013.1"/>
</dbReference>
<sequence length="290" mass="31419">MSVSFVEEGATLMRYAMEDGVELVGEAFGDPSAPGVLLAHGGGQTRYAWSRVARRLGEAGWHAVALDLRGHGESGWDPAKDYSLERYGVDLVAVGKTFAIPPVLVGASLGGNAGLLAMGRIGPGVFRALVLVDITPKIDVKGADKVLGFMGQHLEDGFETYEEAAEAIAAYLPERKGRKSNIASLARYLRTRPDGRYTWHWDPAFIEGRRSSRLNEQTLEDLNTALAAIDVPILLVRGSQSELVNDESVAHFLEIAPHAEFQDVTGAGHMIVGDRNDVFSETLDTFLSRL</sequence>
<keyword evidence="2" id="KW-0560">Oxidoreductase</keyword>
<protein>
    <submittedName>
        <fullName evidence="2">Peroxidase</fullName>
    </submittedName>
</protein>
<dbReference type="InterPro" id="IPR029058">
    <property type="entry name" value="AB_hydrolase_fold"/>
</dbReference>
<reference evidence="2" key="1">
    <citation type="journal article" date="2023" name="Int. J. Syst. Evol. Microbiol.">
        <title>Sinisalibacter aestuarii sp. nov., isolated from estuarine sediment of the Arakawa River.</title>
        <authorList>
            <person name="Arafat S.T."/>
            <person name="Hirano S."/>
            <person name="Sato A."/>
            <person name="Takeuchi K."/>
            <person name="Yasuda T."/>
            <person name="Terahara T."/>
            <person name="Hamada M."/>
            <person name="Kobayashi T."/>
        </authorList>
    </citation>
    <scope>NUCLEOTIDE SEQUENCE</scope>
    <source>
        <strain evidence="2">B-399</strain>
    </source>
</reference>